<reference evidence="2" key="1">
    <citation type="journal article" date="2013" name="Genome Announc.">
        <title>Draft genome sequence of Botrytis cinerea BcDW1, inoculum for noble rot of grape berries.</title>
        <authorList>
            <person name="Blanco-Ulate B."/>
            <person name="Allen G."/>
            <person name="Powell A.L."/>
            <person name="Cantu D."/>
        </authorList>
    </citation>
    <scope>NUCLEOTIDE SEQUENCE [LARGE SCALE GENOMIC DNA]</scope>
    <source>
        <strain evidence="2">BcDW1</strain>
    </source>
</reference>
<evidence type="ECO:0000313" key="2">
    <source>
        <dbReference type="Proteomes" id="UP000012045"/>
    </source>
</evidence>
<organism evidence="1 2">
    <name type="scientific">Botryotinia fuckeliana (strain BcDW1)</name>
    <name type="common">Noble rot fungus</name>
    <name type="synonym">Botrytis cinerea</name>
    <dbReference type="NCBI Taxonomy" id="1290391"/>
    <lineage>
        <taxon>Eukaryota</taxon>
        <taxon>Fungi</taxon>
        <taxon>Dikarya</taxon>
        <taxon>Ascomycota</taxon>
        <taxon>Pezizomycotina</taxon>
        <taxon>Leotiomycetes</taxon>
        <taxon>Helotiales</taxon>
        <taxon>Sclerotiniaceae</taxon>
        <taxon>Botrytis</taxon>
    </lineage>
</organism>
<dbReference type="EMBL" id="KB707682">
    <property type="protein sequence ID" value="EMR90899.1"/>
    <property type="molecule type" value="Genomic_DNA"/>
</dbReference>
<gene>
    <name evidence="1" type="ORF">BcDW1_465</name>
</gene>
<name>M7UAU0_BOTF1</name>
<proteinExistence type="predicted"/>
<dbReference type="Proteomes" id="UP000012045">
    <property type="component" value="Unassembled WGS sequence"/>
</dbReference>
<sequence length="66" mass="7038">MVSSLKSANVIYNATDSVLGGGGTTGPWTYCNATVYYTHTGSDDSVFISYALPALSAFENRFYVQG</sequence>
<protein>
    <submittedName>
        <fullName evidence="1">Putative tannase subunit protein</fullName>
    </submittedName>
</protein>
<dbReference type="HOGENOM" id="CLU_2830873_0_0_1"/>
<accession>M7UAU0</accession>
<evidence type="ECO:0000313" key="1">
    <source>
        <dbReference type="EMBL" id="EMR90899.1"/>
    </source>
</evidence>
<dbReference type="AlphaFoldDB" id="M7UAU0"/>